<dbReference type="GeneID" id="94582680"/>
<evidence type="ECO:0000313" key="2">
    <source>
        <dbReference type="Proteomes" id="UP000182444"/>
    </source>
</evidence>
<proteinExistence type="predicted"/>
<protein>
    <submittedName>
        <fullName evidence="1">Uncharacterized protein</fullName>
    </submittedName>
</protein>
<evidence type="ECO:0000313" key="1">
    <source>
        <dbReference type="EMBL" id="AOW01367.1"/>
    </source>
</evidence>
<gene>
    <name evidence="1" type="ORF">YALI1_B09957g</name>
</gene>
<reference evidence="1 2" key="1">
    <citation type="journal article" date="2016" name="PLoS ONE">
        <title>Sequence Assembly of Yarrowia lipolytica Strain W29/CLIB89 Shows Transposable Element Diversity.</title>
        <authorList>
            <person name="Magnan C."/>
            <person name="Yu J."/>
            <person name="Chang I."/>
            <person name="Jahn E."/>
            <person name="Kanomata Y."/>
            <person name="Wu J."/>
            <person name="Zeller M."/>
            <person name="Oakes M."/>
            <person name="Baldi P."/>
            <person name="Sandmeyer S."/>
        </authorList>
    </citation>
    <scope>NUCLEOTIDE SEQUENCE [LARGE SCALE GENOMIC DNA]</scope>
    <source>
        <strain evidence="2">CLIB89(W29)</strain>
    </source>
</reference>
<name>A0A1D8N6V9_YARLL</name>
<accession>A0A1D8N6V9</accession>
<dbReference type="RefSeq" id="XP_068138125.1">
    <property type="nucleotide sequence ID" value="XM_068282024.1"/>
</dbReference>
<dbReference type="AlphaFoldDB" id="A0A1D8N6V9"/>
<dbReference type="VEuPathDB" id="FungiDB:YALI1_B09957g"/>
<sequence>MTCGSFQTVTLRARVGCGKTELTLSIGEVGWTFAGRFVTQRSARPKDRTQTQLSYGCVPGSVALALIWDTVALWYSLLRIVLSFVALYFQSIGHVIPKPPI</sequence>
<dbReference type="EMBL" id="CP017554">
    <property type="protein sequence ID" value="AOW01367.1"/>
    <property type="molecule type" value="Genomic_DNA"/>
</dbReference>
<organism evidence="1 2">
    <name type="scientific">Yarrowia lipolytica</name>
    <name type="common">Candida lipolytica</name>
    <dbReference type="NCBI Taxonomy" id="4952"/>
    <lineage>
        <taxon>Eukaryota</taxon>
        <taxon>Fungi</taxon>
        <taxon>Dikarya</taxon>
        <taxon>Ascomycota</taxon>
        <taxon>Saccharomycotina</taxon>
        <taxon>Dipodascomycetes</taxon>
        <taxon>Dipodascales</taxon>
        <taxon>Dipodascales incertae sedis</taxon>
        <taxon>Yarrowia</taxon>
    </lineage>
</organism>
<dbReference type="Proteomes" id="UP000182444">
    <property type="component" value="Chromosome 1B"/>
</dbReference>